<reference evidence="2 3" key="1">
    <citation type="submission" date="2014-02" db="EMBL/GenBank/DDBJ databases">
        <title>The genome sequence of Colletotrichum simmondsii CBS122122.</title>
        <authorList>
            <person name="Baroncelli R."/>
            <person name="Thon M.R."/>
        </authorList>
    </citation>
    <scope>NUCLEOTIDE SEQUENCE [LARGE SCALE GENOMIC DNA]</scope>
    <source>
        <strain evidence="2 3">CBS122122</strain>
    </source>
</reference>
<organism evidence="2 3">
    <name type="scientific">Colletotrichum simmondsii</name>
    <dbReference type="NCBI Taxonomy" id="703756"/>
    <lineage>
        <taxon>Eukaryota</taxon>
        <taxon>Fungi</taxon>
        <taxon>Dikarya</taxon>
        <taxon>Ascomycota</taxon>
        <taxon>Pezizomycotina</taxon>
        <taxon>Sordariomycetes</taxon>
        <taxon>Hypocreomycetidae</taxon>
        <taxon>Glomerellales</taxon>
        <taxon>Glomerellaceae</taxon>
        <taxon>Colletotrichum</taxon>
        <taxon>Colletotrichum acutatum species complex</taxon>
    </lineage>
</organism>
<feature type="transmembrane region" description="Helical" evidence="1">
    <location>
        <begin position="138"/>
        <end position="155"/>
    </location>
</feature>
<evidence type="ECO:0000313" key="3">
    <source>
        <dbReference type="Proteomes" id="UP000070328"/>
    </source>
</evidence>
<dbReference type="OrthoDB" id="4844107at2759"/>
<proteinExistence type="predicted"/>
<evidence type="ECO:0000313" key="2">
    <source>
        <dbReference type="EMBL" id="KXH49791.1"/>
    </source>
</evidence>
<feature type="transmembrane region" description="Helical" evidence="1">
    <location>
        <begin position="12"/>
        <end position="32"/>
    </location>
</feature>
<gene>
    <name evidence="2" type="ORF">CSIM01_03928</name>
</gene>
<feature type="transmembrane region" description="Helical" evidence="1">
    <location>
        <begin position="53"/>
        <end position="76"/>
    </location>
</feature>
<sequence>MDYQPYITGSVLRTVLSGLVVLPALAFSVLVLRKPGAKHDHTRRWVDFTKIALGLWSISELLTLIYWIVITVSYAWRKNGYFSFPNELVYVYFVGGLVGYLGHVALLLAFFSLAHALTQLRSGAENDDSKAYRIGRKVVLGLSALVTLVAVAIFACEVAETVLLDILPRRDRYVPGDWDNAIRLGFAARNMGVINIGFLLVAALGLVGYAVVSFKAARGNPTQTASTLLLIAVSLWLITRLYSFISSIMVVTNHFWGYDSTYIGAAVADVILSVWPSFAALMILYILASDNTYSLSRLHSEEEDDEQRILDERTQSN</sequence>
<keyword evidence="1" id="KW-0812">Transmembrane</keyword>
<evidence type="ECO:0008006" key="4">
    <source>
        <dbReference type="Google" id="ProtNLM"/>
    </source>
</evidence>
<accession>A0A135TNZ0</accession>
<keyword evidence="1" id="KW-1133">Transmembrane helix</keyword>
<comment type="caution">
    <text evidence="2">The sequence shown here is derived from an EMBL/GenBank/DDBJ whole genome shotgun (WGS) entry which is preliminary data.</text>
</comment>
<feature type="transmembrane region" description="Helical" evidence="1">
    <location>
        <begin position="88"/>
        <end position="117"/>
    </location>
</feature>
<name>A0A135TNZ0_9PEZI</name>
<keyword evidence="3" id="KW-1185">Reference proteome</keyword>
<dbReference type="AlphaFoldDB" id="A0A135TNZ0"/>
<feature type="transmembrane region" description="Helical" evidence="1">
    <location>
        <begin position="193"/>
        <end position="212"/>
    </location>
</feature>
<keyword evidence="1" id="KW-0472">Membrane</keyword>
<evidence type="ECO:0000256" key="1">
    <source>
        <dbReference type="SAM" id="Phobius"/>
    </source>
</evidence>
<dbReference type="Proteomes" id="UP000070328">
    <property type="component" value="Unassembled WGS sequence"/>
</dbReference>
<protein>
    <recommendedName>
        <fullName evidence="4">Integral membrane protein</fullName>
    </recommendedName>
</protein>
<dbReference type="EMBL" id="JFBX01000106">
    <property type="protein sequence ID" value="KXH49791.1"/>
    <property type="molecule type" value="Genomic_DNA"/>
</dbReference>
<feature type="transmembrane region" description="Helical" evidence="1">
    <location>
        <begin position="262"/>
        <end position="288"/>
    </location>
</feature>
<feature type="transmembrane region" description="Helical" evidence="1">
    <location>
        <begin position="224"/>
        <end position="242"/>
    </location>
</feature>